<name>A0A382SK43_9ZZZZ</name>
<evidence type="ECO:0000256" key="2">
    <source>
        <dbReference type="ARBA" id="ARBA00022967"/>
    </source>
</evidence>
<dbReference type="SUPFAM" id="SSF52540">
    <property type="entry name" value="P-loop containing nucleoside triphosphate hydrolases"/>
    <property type="match status" value="1"/>
</dbReference>
<dbReference type="InterPro" id="IPR027417">
    <property type="entry name" value="P-loop_NTPase"/>
</dbReference>
<evidence type="ECO:0000313" key="3">
    <source>
        <dbReference type="EMBL" id="SVD10226.1"/>
    </source>
</evidence>
<gene>
    <name evidence="3" type="ORF">METZ01_LOCUS363080</name>
</gene>
<feature type="non-terminal residue" evidence="3">
    <location>
        <position position="1"/>
    </location>
</feature>
<accession>A0A382SK43</accession>
<sequence>AVLTQRNSLDFSFTAEEVIAMGRTPYGISALDAVAKIVIAALSIDGERIYTHLSGGEKQLVQLARVFSQVWERGSDACLLLDEPMTALDLNHQKEVVGMLSKFSSEGTSQLIVMHDINLAAEIADIIVLMSHGRVIGAGPPAEVLTTEALEKTFQAPMSVLQDGDQRFYKAIL</sequence>
<evidence type="ECO:0000256" key="1">
    <source>
        <dbReference type="ARBA" id="ARBA00022448"/>
    </source>
</evidence>
<dbReference type="PANTHER" id="PTHR42794:SF1">
    <property type="entry name" value="HEMIN IMPORT ATP-BINDING PROTEIN HMUV"/>
    <property type="match status" value="1"/>
</dbReference>
<keyword evidence="1" id="KW-0813">Transport</keyword>
<keyword evidence="2" id="KW-1278">Translocase</keyword>
<reference evidence="3" key="1">
    <citation type="submission" date="2018-05" db="EMBL/GenBank/DDBJ databases">
        <authorList>
            <person name="Lanie J.A."/>
            <person name="Ng W.-L."/>
            <person name="Kazmierczak K.M."/>
            <person name="Andrzejewski T.M."/>
            <person name="Davidsen T.M."/>
            <person name="Wayne K.J."/>
            <person name="Tettelin H."/>
            <person name="Glass J.I."/>
            <person name="Rusch D."/>
            <person name="Podicherti R."/>
            <person name="Tsui H.-C.T."/>
            <person name="Winkler M.E."/>
        </authorList>
    </citation>
    <scope>NUCLEOTIDE SEQUENCE</scope>
</reference>
<dbReference type="Gene3D" id="3.40.50.300">
    <property type="entry name" value="P-loop containing nucleotide triphosphate hydrolases"/>
    <property type="match status" value="1"/>
</dbReference>
<dbReference type="AlphaFoldDB" id="A0A382SK43"/>
<dbReference type="PANTHER" id="PTHR42794">
    <property type="entry name" value="HEMIN IMPORT ATP-BINDING PROTEIN HMUV"/>
    <property type="match status" value="1"/>
</dbReference>
<dbReference type="EMBL" id="UINC01129677">
    <property type="protein sequence ID" value="SVD10226.1"/>
    <property type="molecule type" value="Genomic_DNA"/>
</dbReference>
<proteinExistence type="predicted"/>
<evidence type="ECO:0008006" key="4">
    <source>
        <dbReference type="Google" id="ProtNLM"/>
    </source>
</evidence>
<protein>
    <recommendedName>
        <fullName evidence="4">ABC transporter domain-containing protein</fullName>
    </recommendedName>
</protein>
<organism evidence="3">
    <name type="scientific">marine metagenome</name>
    <dbReference type="NCBI Taxonomy" id="408172"/>
    <lineage>
        <taxon>unclassified sequences</taxon>
        <taxon>metagenomes</taxon>
        <taxon>ecological metagenomes</taxon>
    </lineage>
</organism>